<dbReference type="InterPro" id="IPR008969">
    <property type="entry name" value="CarboxyPept-like_regulatory"/>
</dbReference>
<name>A0A917J467_9BACT</name>
<feature type="chain" id="PRO_5038077173" description="CarboxypepD_reg-like domain-containing protein" evidence="1">
    <location>
        <begin position="25"/>
        <end position="278"/>
    </location>
</feature>
<proteinExistence type="predicted"/>
<dbReference type="RefSeq" id="WP_188958685.1">
    <property type="nucleotide sequence ID" value="NZ_BMIB01000006.1"/>
</dbReference>
<evidence type="ECO:0000313" key="2">
    <source>
        <dbReference type="EMBL" id="GGH81874.1"/>
    </source>
</evidence>
<dbReference type="EMBL" id="BMIB01000006">
    <property type="protein sequence ID" value="GGH81874.1"/>
    <property type="molecule type" value="Genomic_DNA"/>
</dbReference>
<organism evidence="2 3">
    <name type="scientific">Filimonas zeae</name>
    <dbReference type="NCBI Taxonomy" id="1737353"/>
    <lineage>
        <taxon>Bacteria</taxon>
        <taxon>Pseudomonadati</taxon>
        <taxon>Bacteroidota</taxon>
        <taxon>Chitinophagia</taxon>
        <taxon>Chitinophagales</taxon>
        <taxon>Chitinophagaceae</taxon>
        <taxon>Filimonas</taxon>
    </lineage>
</organism>
<evidence type="ECO:0000313" key="3">
    <source>
        <dbReference type="Proteomes" id="UP000627292"/>
    </source>
</evidence>
<gene>
    <name evidence="2" type="ORF">GCM10011379_54920</name>
</gene>
<reference evidence="2" key="2">
    <citation type="submission" date="2020-09" db="EMBL/GenBank/DDBJ databases">
        <authorList>
            <person name="Sun Q."/>
            <person name="Zhou Y."/>
        </authorList>
    </citation>
    <scope>NUCLEOTIDE SEQUENCE</scope>
    <source>
        <strain evidence="2">CGMCC 1.15290</strain>
    </source>
</reference>
<protein>
    <recommendedName>
        <fullName evidence="4">CarboxypepD_reg-like domain-containing protein</fullName>
    </recommendedName>
</protein>
<dbReference type="Proteomes" id="UP000627292">
    <property type="component" value="Unassembled WGS sequence"/>
</dbReference>
<accession>A0A917J467</accession>
<feature type="signal peptide" evidence="1">
    <location>
        <begin position="1"/>
        <end position="24"/>
    </location>
</feature>
<sequence length="278" mass="32950">MKPNFYSKLLVIHILLTLPLFCAAQQTWDIQGTVFDFFNKSRVEAVNVFTRSGYHVMTDSMGRYSIPVKSGDSIWFSYFTKSTKKFPVDSIVNNTQFDIGLHIDARTLPEVFVKNRNYREDSIQNRKDYAKIFNFKKPGIGISSNPPSTYTPGSMTVGLDLTEFINMFRFRRTKRLMALQNRLLQDEQDKYITHRFTKRFVRQLTGLDSTNLDEFLWYYRPDYDILLTMNDMELGYYIQLCHKQYLELKKQGIPLYRKQFMNRFRKPDGTELETILPY</sequence>
<evidence type="ECO:0000256" key="1">
    <source>
        <dbReference type="SAM" id="SignalP"/>
    </source>
</evidence>
<reference evidence="2" key="1">
    <citation type="journal article" date="2014" name="Int. J. Syst. Evol. Microbiol.">
        <title>Complete genome sequence of Corynebacterium casei LMG S-19264T (=DSM 44701T), isolated from a smear-ripened cheese.</title>
        <authorList>
            <consortium name="US DOE Joint Genome Institute (JGI-PGF)"/>
            <person name="Walter F."/>
            <person name="Albersmeier A."/>
            <person name="Kalinowski J."/>
            <person name="Ruckert C."/>
        </authorList>
    </citation>
    <scope>NUCLEOTIDE SEQUENCE</scope>
    <source>
        <strain evidence="2">CGMCC 1.15290</strain>
    </source>
</reference>
<dbReference type="SUPFAM" id="SSF49464">
    <property type="entry name" value="Carboxypeptidase regulatory domain-like"/>
    <property type="match status" value="1"/>
</dbReference>
<keyword evidence="1" id="KW-0732">Signal</keyword>
<comment type="caution">
    <text evidence="2">The sequence shown here is derived from an EMBL/GenBank/DDBJ whole genome shotgun (WGS) entry which is preliminary data.</text>
</comment>
<keyword evidence="3" id="KW-1185">Reference proteome</keyword>
<evidence type="ECO:0008006" key="4">
    <source>
        <dbReference type="Google" id="ProtNLM"/>
    </source>
</evidence>
<dbReference type="AlphaFoldDB" id="A0A917J467"/>